<evidence type="ECO:0000313" key="3">
    <source>
        <dbReference type="Proteomes" id="UP001151760"/>
    </source>
</evidence>
<dbReference type="EMBL" id="BQNB010014532">
    <property type="protein sequence ID" value="GJT29299.1"/>
    <property type="molecule type" value="Genomic_DNA"/>
</dbReference>
<evidence type="ECO:0000313" key="2">
    <source>
        <dbReference type="EMBL" id="GJT29299.1"/>
    </source>
</evidence>
<reference evidence="2" key="2">
    <citation type="submission" date="2022-01" db="EMBL/GenBank/DDBJ databases">
        <authorList>
            <person name="Yamashiro T."/>
            <person name="Shiraishi A."/>
            <person name="Satake H."/>
            <person name="Nakayama K."/>
        </authorList>
    </citation>
    <scope>NUCLEOTIDE SEQUENCE</scope>
</reference>
<sequence length="287" mass="32124">MQADSSSLKKDAFDIENMMIEIFYTFKGQSTPSSSVPKTTLAITEGQATIGRGNLTHNATEENPSYTEAEKDDMVTKEAVEKEPTKEPEVENVEKEPESASRPIPITIVRTLTKPAPKLEMIRSPSRIQLTDTILEVLIPQSTGPLLDITPPEQPESPPAAPKADRGMCKVTDDVESPLKLVKASSKVRLDSDTIIRVVQEEATKARVDPKILASAKGGQEFRKIQDAQIKVHNREHSKKIKRSRELRKKRIEKYRWATSSRLKPETITDVKIHPNTKLVAMTFFRG</sequence>
<keyword evidence="3" id="KW-1185">Reference proteome</keyword>
<reference evidence="2" key="1">
    <citation type="journal article" date="2022" name="Int. J. Mol. Sci.">
        <title>Draft Genome of Tanacetum Coccineum: Genomic Comparison of Closely Related Tanacetum-Family Plants.</title>
        <authorList>
            <person name="Yamashiro T."/>
            <person name="Shiraishi A."/>
            <person name="Nakayama K."/>
            <person name="Satake H."/>
        </authorList>
    </citation>
    <scope>NUCLEOTIDE SEQUENCE</scope>
</reference>
<dbReference type="Proteomes" id="UP001151760">
    <property type="component" value="Unassembled WGS sequence"/>
</dbReference>
<feature type="region of interest" description="Disordered" evidence="1">
    <location>
        <begin position="145"/>
        <end position="167"/>
    </location>
</feature>
<gene>
    <name evidence="2" type="ORF">Tco_0909574</name>
</gene>
<accession>A0ABQ5CRE3</accession>
<feature type="region of interest" description="Disordered" evidence="1">
    <location>
        <begin position="48"/>
        <end position="105"/>
    </location>
</feature>
<organism evidence="2 3">
    <name type="scientific">Tanacetum coccineum</name>
    <dbReference type="NCBI Taxonomy" id="301880"/>
    <lineage>
        <taxon>Eukaryota</taxon>
        <taxon>Viridiplantae</taxon>
        <taxon>Streptophyta</taxon>
        <taxon>Embryophyta</taxon>
        <taxon>Tracheophyta</taxon>
        <taxon>Spermatophyta</taxon>
        <taxon>Magnoliopsida</taxon>
        <taxon>eudicotyledons</taxon>
        <taxon>Gunneridae</taxon>
        <taxon>Pentapetalae</taxon>
        <taxon>asterids</taxon>
        <taxon>campanulids</taxon>
        <taxon>Asterales</taxon>
        <taxon>Asteraceae</taxon>
        <taxon>Asteroideae</taxon>
        <taxon>Anthemideae</taxon>
        <taxon>Anthemidinae</taxon>
        <taxon>Tanacetum</taxon>
    </lineage>
</organism>
<proteinExistence type="predicted"/>
<evidence type="ECO:0000256" key="1">
    <source>
        <dbReference type="SAM" id="MobiDB-lite"/>
    </source>
</evidence>
<name>A0ABQ5CRE3_9ASTR</name>
<feature type="compositionally biased region" description="Polar residues" evidence="1">
    <location>
        <begin position="55"/>
        <end position="66"/>
    </location>
</feature>
<feature type="compositionally biased region" description="Pro residues" evidence="1">
    <location>
        <begin position="152"/>
        <end position="161"/>
    </location>
</feature>
<protein>
    <submittedName>
        <fullName evidence="2">Uncharacterized protein</fullName>
    </submittedName>
</protein>
<comment type="caution">
    <text evidence="2">The sequence shown here is derived from an EMBL/GenBank/DDBJ whole genome shotgun (WGS) entry which is preliminary data.</text>
</comment>
<feature type="compositionally biased region" description="Basic and acidic residues" evidence="1">
    <location>
        <begin position="68"/>
        <end position="99"/>
    </location>
</feature>